<name>A0A846N4V7_9PROT</name>
<feature type="binding site" evidence="9">
    <location>
        <position position="128"/>
    </location>
    <ligand>
        <name>phosphoenolpyruvate</name>
        <dbReference type="ChEBI" id="CHEBI:58702"/>
    </ligand>
</feature>
<dbReference type="SUPFAM" id="SSF55205">
    <property type="entry name" value="EPT/RTPC-like"/>
    <property type="match status" value="1"/>
</dbReference>
<dbReference type="PANTHER" id="PTHR21090:SF5">
    <property type="entry name" value="PENTAFUNCTIONAL AROM POLYPEPTIDE"/>
    <property type="match status" value="1"/>
</dbReference>
<protein>
    <recommendedName>
        <fullName evidence="9">3-phosphoshikimate 1-carboxyvinyltransferase</fullName>
        <ecNumber evidence="9">2.5.1.19</ecNumber>
    </recommendedName>
    <alternativeName>
        <fullName evidence="9">5-enolpyruvylshikimate-3-phosphate synthase</fullName>
        <shortName evidence="9">EPSP synthase</shortName>
        <shortName evidence="9">EPSPS</shortName>
    </alternativeName>
</protein>
<evidence type="ECO:0000256" key="7">
    <source>
        <dbReference type="ARBA" id="ARBA00023141"/>
    </source>
</evidence>
<feature type="binding site" evidence="9">
    <location>
        <position position="175"/>
    </location>
    <ligand>
        <name>phosphoenolpyruvate</name>
        <dbReference type="ChEBI" id="CHEBI:58702"/>
    </ligand>
</feature>
<comment type="caution">
    <text evidence="11">The sequence shown here is derived from an EMBL/GenBank/DDBJ whole genome shotgun (WGS) entry which is preliminary data.</text>
</comment>
<dbReference type="HAMAP" id="MF_00210">
    <property type="entry name" value="EPSP_synth"/>
    <property type="match status" value="1"/>
</dbReference>
<feature type="binding site" evidence="9">
    <location>
        <position position="27"/>
    </location>
    <ligand>
        <name>phosphoenolpyruvate</name>
        <dbReference type="ChEBI" id="CHEBI:58702"/>
    </ligand>
</feature>
<feature type="binding site" evidence="9">
    <location>
        <position position="28"/>
    </location>
    <ligand>
        <name>3-phosphoshikimate</name>
        <dbReference type="ChEBI" id="CHEBI:145989"/>
    </ligand>
</feature>
<comment type="catalytic activity">
    <reaction evidence="8">
        <text>3-phosphoshikimate + phosphoenolpyruvate = 5-O-(1-carboxyvinyl)-3-phosphoshikimate + phosphate</text>
        <dbReference type="Rhea" id="RHEA:21256"/>
        <dbReference type="ChEBI" id="CHEBI:43474"/>
        <dbReference type="ChEBI" id="CHEBI:57701"/>
        <dbReference type="ChEBI" id="CHEBI:58702"/>
        <dbReference type="ChEBI" id="CHEBI:145989"/>
        <dbReference type="EC" id="2.5.1.19"/>
    </reaction>
    <physiologicalReaction direction="left-to-right" evidence="8">
        <dbReference type="Rhea" id="RHEA:21257"/>
    </physiologicalReaction>
</comment>
<dbReference type="InterPro" id="IPR036968">
    <property type="entry name" value="Enolpyruvate_Tfrase_sf"/>
</dbReference>
<gene>
    <name evidence="9" type="primary">aroA</name>
    <name evidence="11" type="ORF">FHS83_003833</name>
</gene>
<dbReference type="AlphaFoldDB" id="A0A846N4V7"/>
<dbReference type="CDD" id="cd01556">
    <property type="entry name" value="EPSP_synthase"/>
    <property type="match status" value="1"/>
</dbReference>
<keyword evidence="7 9" id="KW-0057">Aromatic amino acid biosynthesis</keyword>
<feature type="active site" description="Proton acceptor" evidence="9">
    <location>
        <position position="326"/>
    </location>
</feature>
<dbReference type="Proteomes" id="UP000570514">
    <property type="component" value="Unassembled WGS sequence"/>
</dbReference>
<dbReference type="NCBIfam" id="TIGR01356">
    <property type="entry name" value="aroA"/>
    <property type="match status" value="1"/>
</dbReference>
<dbReference type="FunFam" id="3.65.10.10:FF:000006">
    <property type="entry name" value="3-phosphoshikimate 1-carboxyvinyltransferase"/>
    <property type="match status" value="1"/>
</dbReference>
<evidence type="ECO:0000256" key="6">
    <source>
        <dbReference type="ARBA" id="ARBA00022679"/>
    </source>
</evidence>
<dbReference type="GO" id="GO:0003866">
    <property type="term" value="F:3-phosphoshikimate 1-carboxyvinyltransferase activity"/>
    <property type="evidence" value="ECO:0007669"/>
    <property type="project" value="UniProtKB-UniRule"/>
</dbReference>
<comment type="similarity">
    <text evidence="3 9">Belongs to the EPSP synthase family.</text>
</comment>
<dbReference type="FunFam" id="3.65.10.10:FF:000005">
    <property type="entry name" value="3-phosphoshikimate 1-carboxyvinyltransferase"/>
    <property type="match status" value="1"/>
</dbReference>
<evidence type="ECO:0000256" key="9">
    <source>
        <dbReference type="HAMAP-Rule" id="MF_00210"/>
    </source>
</evidence>
<dbReference type="GO" id="GO:0008652">
    <property type="term" value="P:amino acid biosynthetic process"/>
    <property type="evidence" value="ECO:0007669"/>
    <property type="project" value="UniProtKB-KW"/>
</dbReference>
<feature type="binding site" evidence="9">
    <location>
        <position position="357"/>
    </location>
    <ligand>
        <name>phosphoenolpyruvate</name>
        <dbReference type="ChEBI" id="CHEBI:58702"/>
    </ligand>
</feature>
<dbReference type="PROSITE" id="PS00885">
    <property type="entry name" value="EPSP_SYNTHASE_2"/>
    <property type="match status" value="1"/>
</dbReference>
<dbReference type="PROSITE" id="PS00104">
    <property type="entry name" value="EPSP_SYNTHASE_1"/>
    <property type="match status" value="1"/>
</dbReference>
<sequence length="447" mass="46477">MSHPAARPLKGCPSPALKGLATVPGDKSISHRSLILGGMALGETWITGLLEAEDVLNTANAVRAFGASVVRQGPGAWKVSGTGVGGWRRPEDVLDFGNAGTGSRLMMGAMATTPVSAVFTGDASLRKRPMKRVLEPLTLFGTEYEAQPGGLMPLTVKGAVQAMPVTYHVPMASAQVKSAMLLAALNAPGTSRISQTTLTRDHTERMLKAFGANITVGPAEDGGEVISITGEAELKGIKIAVPRDPSSAAFPLVAALIVPGSEVTLTDVMLNPRRTGLFDTLKEMGADLEIRNAHDAGGEMVGDLVVRASQLKGIEVPPARVSDMIDEFPILSVAAAFAEGKTVMRGLEELRVKESDRLAAIIAGLRANGVTVEELPDGLIVHGMGVGGVPGGGSVVTHLDHRIAMSFLVMGFAAKSAVMVDDAAMIATSFPVFESLMKDLGAVFEAA</sequence>
<feature type="binding site" evidence="9">
    <location>
        <position position="353"/>
    </location>
    <ligand>
        <name>3-phosphoshikimate</name>
        <dbReference type="ChEBI" id="CHEBI:145989"/>
    </ligand>
</feature>
<dbReference type="GO" id="GO:0009073">
    <property type="term" value="P:aromatic amino acid family biosynthetic process"/>
    <property type="evidence" value="ECO:0007669"/>
    <property type="project" value="UniProtKB-KW"/>
</dbReference>
<organism evidence="11 12">
    <name type="scientific">Rhizomicrobium palustre</name>
    <dbReference type="NCBI Taxonomy" id="189966"/>
    <lineage>
        <taxon>Bacteria</taxon>
        <taxon>Pseudomonadati</taxon>
        <taxon>Pseudomonadota</taxon>
        <taxon>Alphaproteobacteria</taxon>
        <taxon>Micropepsales</taxon>
        <taxon>Micropepsaceae</taxon>
        <taxon>Rhizomicrobium</taxon>
    </lineage>
</organism>
<comment type="caution">
    <text evidence="9">Lacks conserved residue(s) required for the propagation of feature annotation.</text>
</comment>
<comment type="function">
    <text evidence="1 9">Catalyzes the transfer of the enolpyruvyl moiety of phosphoenolpyruvate (PEP) to the 5-hydroxyl of shikimate-3-phosphate (S3P) to produce enolpyruvyl shikimate-3-phosphate and inorganic phosphate.</text>
</comment>
<dbReference type="GO" id="GO:0009423">
    <property type="term" value="P:chorismate biosynthetic process"/>
    <property type="evidence" value="ECO:0007669"/>
    <property type="project" value="UniProtKB-UniRule"/>
</dbReference>
<dbReference type="UniPathway" id="UPA00053">
    <property type="reaction ID" value="UER00089"/>
</dbReference>
<evidence type="ECO:0000256" key="2">
    <source>
        <dbReference type="ARBA" id="ARBA00004811"/>
    </source>
</evidence>
<comment type="pathway">
    <text evidence="2 9">Metabolic intermediate biosynthesis; chorismate biosynthesis; chorismate from D-erythrose 4-phosphate and phosphoenolpyruvate: step 6/7.</text>
</comment>
<feature type="binding site" evidence="9">
    <location>
        <position position="175"/>
    </location>
    <ligand>
        <name>3-phosphoshikimate</name>
        <dbReference type="ChEBI" id="CHEBI:145989"/>
    </ligand>
</feature>
<feature type="binding site" evidence="9">
    <location>
        <position position="173"/>
    </location>
    <ligand>
        <name>3-phosphoshikimate</name>
        <dbReference type="ChEBI" id="CHEBI:145989"/>
    </ligand>
</feature>
<dbReference type="EC" id="2.5.1.19" evidence="9"/>
<accession>A0A846N4V7</accession>
<keyword evidence="5 9" id="KW-0028">Amino-acid biosynthesis</keyword>
<feature type="binding site" evidence="9">
    <location>
        <position position="32"/>
    </location>
    <ligand>
        <name>3-phosphoshikimate</name>
        <dbReference type="ChEBI" id="CHEBI:145989"/>
    </ligand>
</feature>
<dbReference type="InterPro" id="IPR006264">
    <property type="entry name" value="EPSP_synthase"/>
</dbReference>
<evidence type="ECO:0000256" key="3">
    <source>
        <dbReference type="ARBA" id="ARBA00009948"/>
    </source>
</evidence>
<evidence type="ECO:0000256" key="4">
    <source>
        <dbReference type="ARBA" id="ARBA00022490"/>
    </source>
</evidence>
<evidence type="ECO:0000256" key="5">
    <source>
        <dbReference type="ARBA" id="ARBA00022605"/>
    </source>
</evidence>
<reference evidence="11 12" key="1">
    <citation type="submission" date="2020-03" db="EMBL/GenBank/DDBJ databases">
        <title>Genomic Encyclopedia of Type Strains, Phase IV (KMG-IV): sequencing the most valuable type-strain genomes for metagenomic binning, comparative biology and taxonomic classification.</title>
        <authorList>
            <person name="Goeker M."/>
        </authorList>
    </citation>
    <scope>NUCLEOTIDE SEQUENCE [LARGE SCALE GENOMIC DNA]</scope>
    <source>
        <strain evidence="11 12">DSM 19867</strain>
    </source>
</reference>
<comment type="subcellular location">
    <subcellularLocation>
        <location evidence="9">Cytoplasm</location>
    </subcellularLocation>
</comment>
<evidence type="ECO:0000313" key="11">
    <source>
        <dbReference type="EMBL" id="NIK90515.1"/>
    </source>
</evidence>
<evidence type="ECO:0000256" key="1">
    <source>
        <dbReference type="ARBA" id="ARBA00002174"/>
    </source>
</evidence>
<dbReference type="Gene3D" id="3.65.10.10">
    <property type="entry name" value="Enolpyruvate transferase domain"/>
    <property type="match status" value="2"/>
</dbReference>
<evidence type="ECO:0000259" key="10">
    <source>
        <dbReference type="Pfam" id="PF00275"/>
    </source>
</evidence>
<dbReference type="EMBL" id="JAASRM010000001">
    <property type="protein sequence ID" value="NIK90515.1"/>
    <property type="molecule type" value="Genomic_DNA"/>
</dbReference>
<feature type="binding site" evidence="9">
    <location>
        <position position="27"/>
    </location>
    <ligand>
        <name>3-phosphoshikimate</name>
        <dbReference type="ChEBI" id="CHEBI:145989"/>
    </ligand>
</feature>
<dbReference type="InterPro" id="IPR001986">
    <property type="entry name" value="Enolpyruvate_Tfrase_dom"/>
</dbReference>
<proteinExistence type="inferred from homology"/>
<evidence type="ECO:0000313" key="12">
    <source>
        <dbReference type="Proteomes" id="UP000570514"/>
    </source>
</evidence>
<keyword evidence="4 9" id="KW-0963">Cytoplasm</keyword>
<dbReference type="RefSeq" id="WP_167085141.1">
    <property type="nucleotide sequence ID" value="NZ_BAAADC010000001.1"/>
</dbReference>
<keyword evidence="6 9" id="KW-0808">Transferase</keyword>
<dbReference type="Pfam" id="PF00275">
    <property type="entry name" value="EPSP_synthase"/>
    <property type="match status" value="1"/>
</dbReference>
<dbReference type="InterPro" id="IPR013792">
    <property type="entry name" value="RNA3'P_cycl/enolpyr_Trfase_a/b"/>
</dbReference>
<feature type="domain" description="Enolpyruvate transferase" evidence="10">
    <location>
        <begin position="16"/>
        <end position="435"/>
    </location>
</feature>
<dbReference type="GO" id="GO:0005737">
    <property type="term" value="C:cytoplasm"/>
    <property type="evidence" value="ECO:0007669"/>
    <property type="project" value="UniProtKB-SubCell"/>
</dbReference>
<keyword evidence="12" id="KW-1185">Reference proteome</keyword>
<feature type="binding site" evidence="9">
    <location>
        <position position="326"/>
    </location>
    <ligand>
        <name>3-phosphoshikimate</name>
        <dbReference type="ChEBI" id="CHEBI:145989"/>
    </ligand>
</feature>
<comment type="subunit">
    <text evidence="9">Monomer.</text>
</comment>
<dbReference type="PIRSF" id="PIRSF000505">
    <property type="entry name" value="EPSPS"/>
    <property type="match status" value="1"/>
</dbReference>
<dbReference type="PANTHER" id="PTHR21090">
    <property type="entry name" value="AROM/DEHYDROQUINATE SYNTHASE"/>
    <property type="match status" value="1"/>
</dbReference>
<evidence type="ECO:0000256" key="8">
    <source>
        <dbReference type="ARBA" id="ARBA00044633"/>
    </source>
</evidence>
<feature type="binding site" evidence="9">
    <location>
        <position position="100"/>
    </location>
    <ligand>
        <name>phosphoenolpyruvate</name>
        <dbReference type="ChEBI" id="CHEBI:58702"/>
    </ligand>
</feature>
<feature type="binding site" evidence="9">
    <location>
        <position position="402"/>
    </location>
    <ligand>
        <name>phosphoenolpyruvate</name>
        <dbReference type="ChEBI" id="CHEBI:58702"/>
    </ligand>
</feature>
<dbReference type="InterPro" id="IPR023193">
    <property type="entry name" value="EPSP_synthase_CS"/>
</dbReference>